<organism evidence="2 3">
    <name type="scientific">Armillaria ostoyae</name>
    <name type="common">Armillaria root rot fungus</name>
    <dbReference type="NCBI Taxonomy" id="47428"/>
    <lineage>
        <taxon>Eukaryota</taxon>
        <taxon>Fungi</taxon>
        <taxon>Dikarya</taxon>
        <taxon>Basidiomycota</taxon>
        <taxon>Agaricomycotina</taxon>
        <taxon>Agaricomycetes</taxon>
        <taxon>Agaricomycetidae</taxon>
        <taxon>Agaricales</taxon>
        <taxon>Marasmiineae</taxon>
        <taxon>Physalacriaceae</taxon>
        <taxon>Armillaria</taxon>
    </lineage>
</organism>
<dbReference type="EMBL" id="FUEG01000011">
    <property type="protein sequence ID" value="SJL09642.1"/>
    <property type="molecule type" value="Genomic_DNA"/>
</dbReference>
<dbReference type="Proteomes" id="UP000219338">
    <property type="component" value="Unassembled WGS sequence"/>
</dbReference>
<dbReference type="OrthoDB" id="3045162at2759"/>
<evidence type="ECO:0000313" key="3">
    <source>
        <dbReference type="Proteomes" id="UP000219338"/>
    </source>
</evidence>
<proteinExistence type="predicted"/>
<dbReference type="OMA" id="SYRMDPP"/>
<reference evidence="3" key="1">
    <citation type="journal article" date="2017" name="Nat. Ecol. Evol.">
        <title>Genome expansion and lineage-specific genetic innovations in the forest pathogenic fungi Armillaria.</title>
        <authorList>
            <person name="Sipos G."/>
            <person name="Prasanna A.N."/>
            <person name="Walter M.C."/>
            <person name="O'Connor E."/>
            <person name="Balint B."/>
            <person name="Krizsan K."/>
            <person name="Kiss B."/>
            <person name="Hess J."/>
            <person name="Varga T."/>
            <person name="Slot J."/>
            <person name="Riley R."/>
            <person name="Boka B."/>
            <person name="Rigling D."/>
            <person name="Barry K."/>
            <person name="Lee J."/>
            <person name="Mihaltcheva S."/>
            <person name="LaButti K."/>
            <person name="Lipzen A."/>
            <person name="Waldron R."/>
            <person name="Moloney N.M."/>
            <person name="Sperisen C."/>
            <person name="Kredics L."/>
            <person name="Vagvoelgyi C."/>
            <person name="Patrignani A."/>
            <person name="Fitzpatrick D."/>
            <person name="Nagy I."/>
            <person name="Doyle S."/>
            <person name="Anderson J.B."/>
            <person name="Grigoriev I.V."/>
            <person name="Gueldener U."/>
            <person name="Muensterkoetter M."/>
            <person name="Nagy L.G."/>
        </authorList>
    </citation>
    <scope>NUCLEOTIDE SEQUENCE [LARGE SCALE GENOMIC DNA]</scope>
    <source>
        <strain evidence="3">C18/9</strain>
    </source>
</reference>
<evidence type="ECO:0000256" key="1">
    <source>
        <dbReference type="SAM" id="MobiDB-lite"/>
    </source>
</evidence>
<evidence type="ECO:0000313" key="2">
    <source>
        <dbReference type="EMBL" id="SJL09642.1"/>
    </source>
</evidence>
<feature type="region of interest" description="Disordered" evidence="1">
    <location>
        <begin position="1"/>
        <end position="35"/>
    </location>
</feature>
<feature type="compositionally biased region" description="Pro residues" evidence="1">
    <location>
        <begin position="12"/>
        <end position="30"/>
    </location>
</feature>
<keyword evidence="3" id="KW-1185">Reference proteome</keyword>
<sequence length="146" mass="16189">MAYNVPAGYYPPQGPQRPAPRPYAQNPPPYQQSNAFATPYAQQTPFPMASYRMDPPNASPAGRPTSACPPSKPQTMQTAASSITKMFGLNEEVQVQIEGRKWVIGIIISVLSLFDKLGYGYRVKYTSTNGRWKEGAFPVDHIQPMH</sequence>
<feature type="compositionally biased region" description="Low complexity" evidence="1">
    <location>
        <begin position="1"/>
        <end position="11"/>
    </location>
</feature>
<name>A0A284RLK2_ARMOS</name>
<protein>
    <submittedName>
        <fullName evidence="2">Uncharacterized protein</fullName>
    </submittedName>
</protein>
<dbReference type="AlphaFoldDB" id="A0A284RLK2"/>
<feature type="region of interest" description="Disordered" evidence="1">
    <location>
        <begin position="47"/>
        <end position="77"/>
    </location>
</feature>
<accession>A0A284RLK2</accession>
<gene>
    <name evidence="2" type="ORF">ARMOST_13022</name>
</gene>